<dbReference type="PANTHER" id="PTHR34861:SF11">
    <property type="entry name" value="CYCLASE"/>
    <property type="match status" value="1"/>
</dbReference>
<keyword evidence="3" id="KW-1185">Reference proteome</keyword>
<sequence>MSNPFPLYKNLPIRHDAPAGSCWGVFDKNGVRDVYGTLNFITPEILVAAKQEIQTGESVVLKYPISHEAPIERSQTFDCLHSLPLDQPSEPCPGRQPLKHTIHARAHGMFCADDEIHVNTQASSQWDGLLHYANQSREEYYNGVKYADAVESRTDQSLGIHAISERGGIAGRGILLDFVRYGERHGIKYDVFASYPITLEQISGMIAEENLDVRQGDILIVRTGLSRAIRASDPRIQGLWDRGAHIGVDPTPELIEWLWDRNLAAIASDAVAFECIPASDKSFMRLHEACLAGFGMSIGELFDLEALAAVAEKNNRWSFFLTVCPLNVQGGVATIANTMAIF</sequence>
<gene>
    <name evidence="2" type="ORF">BDW59DRAFT_163203</name>
</gene>
<dbReference type="Pfam" id="PF04199">
    <property type="entry name" value="Cyclase"/>
    <property type="match status" value="1"/>
</dbReference>
<organism evidence="2 3">
    <name type="scientific">Aspergillus cavernicola</name>
    <dbReference type="NCBI Taxonomy" id="176166"/>
    <lineage>
        <taxon>Eukaryota</taxon>
        <taxon>Fungi</taxon>
        <taxon>Dikarya</taxon>
        <taxon>Ascomycota</taxon>
        <taxon>Pezizomycotina</taxon>
        <taxon>Eurotiomycetes</taxon>
        <taxon>Eurotiomycetidae</taxon>
        <taxon>Eurotiales</taxon>
        <taxon>Aspergillaceae</taxon>
        <taxon>Aspergillus</taxon>
        <taxon>Aspergillus subgen. Nidulantes</taxon>
    </lineage>
</organism>
<dbReference type="SUPFAM" id="SSF102198">
    <property type="entry name" value="Putative cyclase"/>
    <property type="match status" value="1"/>
</dbReference>
<evidence type="ECO:0000313" key="3">
    <source>
        <dbReference type="Proteomes" id="UP001610335"/>
    </source>
</evidence>
<dbReference type="InterPro" id="IPR037175">
    <property type="entry name" value="KFase_sf"/>
</dbReference>
<evidence type="ECO:0000256" key="1">
    <source>
        <dbReference type="ARBA" id="ARBA00007865"/>
    </source>
</evidence>
<protein>
    <submittedName>
        <fullName evidence="2">Cyclase-domain-containing protein</fullName>
    </submittedName>
</protein>
<evidence type="ECO:0000313" key="2">
    <source>
        <dbReference type="EMBL" id="KAL2823625.1"/>
    </source>
</evidence>
<dbReference type="Proteomes" id="UP001610335">
    <property type="component" value="Unassembled WGS sequence"/>
</dbReference>
<proteinExistence type="inferred from homology"/>
<dbReference type="EMBL" id="JBFXLS010000051">
    <property type="protein sequence ID" value="KAL2823625.1"/>
    <property type="molecule type" value="Genomic_DNA"/>
</dbReference>
<dbReference type="InterPro" id="IPR007325">
    <property type="entry name" value="KFase/CYL"/>
</dbReference>
<reference evidence="2 3" key="1">
    <citation type="submission" date="2024-07" db="EMBL/GenBank/DDBJ databases">
        <title>Section-level genome sequencing and comparative genomics of Aspergillus sections Usti and Cavernicolus.</title>
        <authorList>
            <consortium name="Lawrence Berkeley National Laboratory"/>
            <person name="Nybo J.L."/>
            <person name="Vesth T.C."/>
            <person name="Theobald S."/>
            <person name="Frisvad J.C."/>
            <person name="Larsen T.O."/>
            <person name="Kjaerboelling I."/>
            <person name="Rothschild-Mancinelli K."/>
            <person name="Lyhne E.K."/>
            <person name="Kogle M.E."/>
            <person name="Barry K."/>
            <person name="Clum A."/>
            <person name="Na H."/>
            <person name="Ledsgaard L."/>
            <person name="Lin J."/>
            <person name="Lipzen A."/>
            <person name="Kuo A."/>
            <person name="Riley R."/>
            <person name="Mondo S."/>
            <person name="LaButti K."/>
            <person name="Haridas S."/>
            <person name="Pangalinan J."/>
            <person name="Salamov A.A."/>
            <person name="Simmons B.A."/>
            <person name="Magnuson J.K."/>
            <person name="Chen J."/>
            <person name="Drula E."/>
            <person name="Henrissat B."/>
            <person name="Wiebenga A."/>
            <person name="Lubbers R.J."/>
            <person name="Gomes A.C."/>
            <person name="Makela M.R."/>
            <person name="Stajich J."/>
            <person name="Grigoriev I.V."/>
            <person name="Mortensen U.H."/>
            <person name="De vries R.P."/>
            <person name="Baker S.E."/>
            <person name="Andersen M.R."/>
        </authorList>
    </citation>
    <scope>NUCLEOTIDE SEQUENCE [LARGE SCALE GENOMIC DNA]</scope>
    <source>
        <strain evidence="2 3">CBS 600.67</strain>
    </source>
</reference>
<name>A0ABR4I7A3_9EURO</name>
<accession>A0ABR4I7A3</accession>
<dbReference type="PANTHER" id="PTHR34861">
    <property type="match status" value="1"/>
</dbReference>
<comment type="similarity">
    <text evidence="1">Belongs to the Cyclase 1 superfamily.</text>
</comment>
<dbReference type="Gene3D" id="3.50.30.50">
    <property type="entry name" value="Putative cyclase"/>
    <property type="match status" value="1"/>
</dbReference>
<comment type="caution">
    <text evidence="2">The sequence shown here is derived from an EMBL/GenBank/DDBJ whole genome shotgun (WGS) entry which is preliminary data.</text>
</comment>